<evidence type="ECO:0000313" key="3">
    <source>
        <dbReference type="Proteomes" id="UP000824782"/>
    </source>
</evidence>
<comment type="caution">
    <text evidence="2">The sequence shown here is derived from an EMBL/GenBank/DDBJ whole genome shotgun (WGS) entry which is preliminary data.</text>
</comment>
<evidence type="ECO:0000256" key="1">
    <source>
        <dbReference type="SAM" id="SignalP"/>
    </source>
</evidence>
<dbReference type="Proteomes" id="UP000824782">
    <property type="component" value="Unassembled WGS sequence"/>
</dbReference>
<keyword evidence="3" id="KW-1185">Reference proteome</keyword>
<dbReference type="EMBL" id="WNYA01000011">
    <property type="protein sequence ID" value="KAG8552542.1"/>
    <property type="molecule type" value="Genomic_DNA"/>
</dbReference>
<sequence>MHWLGIVGVLAVMAVAETYPSQHNPELLEAILRTGEAAAELMDFETHRAFTLVLNKIVSVVKDAKMDNKHLSAAMDLVWLISRRMEEGKVLLGHIQHFIDFSHSGKLSKLLSTWDKELLKKP</sequence>
<proteinExistence type="predicted"/>
<feature type="chain" id="PRO_5043843350" evidence="1">
    <location>
        <begin position="17"/>
        <end position="122"/>
    </location>
</feature>
<reference evidence="2" key="1">
    <citation type="thesis" date="2020" institute="ProQuest LLC" country="789 East Eisenhower Parkway, Ann Arbor, MI, USA">
        <title>Comparative Genomics and Chromosome Evolution.</title>
        <authorList>
            <person name="Mudd A.B."/>
        </authorList>
    </citation>
    <scope>NUCLEOTIDE SEQUENCE</scope>
    <source>
        <strain evidence="2">237g6f4</strain>
        <tissue evidence="2">Blood</tissue>
    </source>
</reference>
<organism evidence="2 3">
    <name type="scientific">Engystomops pustulosus</name>
    <name type="common">Tungara frog</name>
    <name type="synonym">Physalaemus pustulosus</name>
    <dbReference type="NCBI Taxonomy" id="76066"/>
    <lineage>
        <taxon>Eukaryota</taxon>
        <taxon>Metazoa</taxon>
        <taxon>Chordata</taxon>
        <taxon>Craniata</taxon>
        <taxon>Vertebrata</taxon>
        <taxon>Euteleostomi</taxon>
        <taxon>Amphibia</taxon>
        <taxon>Batrachia</taxon>
        <taxon>Anura</taxon>
        <taxon>Neobatrachia</taxon>
        <taxon>Hyloidea</taxon>
        <taxon>Leptodactylidae</taxon>
        <taxon>Leiuperinae</taxon>
        <taxon>Engystomops</taxon>
    </lineage>
</organism>
<gene>
    <name evidence="2" type="ORF">GDO81_004568</name>
</gene>
<protein>
    <submittedName>
        <fullName evidence="2">Uncharacterized protein</fullName>
    </submittedName>
</protein>
<evidence type="ECO:0000313" key="2">
    <source>
        <dbReference type="EMBL" id="KAG8552542.1"/>
    </source>
</evidence>
<dbReference type="AlphaFoldDB" id="A0AAV6ZYI3"/>
<feature type="signal peptide" evidence="1">
    <location>
        <begin position="1"/>
        <end position="16"/>
    </location>
</feature>
<keyword evidence="1" id="KW-0732">Signal</keyword>
<name>A0AAV6ZYI3_ENGPU</name>
<accession>A0AAV6ZYI3</accession>